<gene>
    <name evidence="6" type="ORF">HS088_TW10G00943</name>
</gene>
<organism evidence="6 7">
    <name type="scientific">Tripterygium wilfordii</name>
    <name type="common">Thunder God vine</name>
    <dbReference type="NCBI Taxonomy" id="458696"/>
    <lineage>
        <taxon>Eukaryota</taxon>
        <taxon>Viridiplantae</taxon>
        <taxon>Streptophyta</taxon>
        <taxon>Embryophyta</taxon>
        <taxon>Tracheophyta</taxon>
        <taxon>Spermatophyta</taxon>
        <taxon>Magnoliopsida</taxon>
        <taxon>eudicotyledons</taxon>
        <taxon>Gunneridae</taxon>
        <taxon>Pentapetalae</taxon>
        <taxon>rosids</taxon>
        <taxon>fabids</taxon>
        <taxon>Celastrales</taxon>
        <taxon>Celastraceae</taxon>
        <taxon>Tripterygium</taxon>
    </lineage>
</organism>
<dbReference type="InterPro" id="IPR023395">
    <property type="entry name" value="MCP_dom_sf"/>
</dbReference>
<dbReference type="AlphaFoldDB" id="A0A7J7D6F2"/>
<evidence type="ECO:0000256" key="1">
    <source>
        <dbReference type="ARBA" id="ARBA00004370"/>
    </source>
</evidence>
<evidence type="ECO:0000256" key="4">
    <source>
        <dbReference type="SAM" id="MobiDB-lite"/>
    </source>
</evidence>
<name>A0A7J7D6F2_TRIWF</name>
<keyword evidence="2 5" id="KW-0812">Transmembrane</keyword>
<reference evidence="6 7" key="1">
    <citation type="journal article" date="2020" name="Nat. Commun.">
        <title>Genome of Tripterygium wilfordii and identification of cytochrome P450 involved in triptolide biosynthesis.</title>
        <authorList>
            <person name="Tu L."/>
            <person name="Su P."/>
            <person name="Zhang Z."/>
            <person name="Gao L."/>
            <person name="Wang J."/>
            <person name="Hu T."/>
            <person name="Zhou J."/>
            <person name="Zhang Y."/>
            <person name="Zhao Y."/>
            <person name="Liu Y."/>
            <person name="Song Y."/>
            <person name="Tong Y."/>
            <person name="Lu Y."/>
            <person name="Yang J."/>
            <person name="Xu C."/>
            <person name="Jia M."/>
            <person name="Peters R.J."/>
            <person name="Huang L."/>
            <person name="Gao W."/>
        </authorList>
    </citation>
    <scope>NUCLEOTIDE SEQUENCE [LARGE SCALE GENOMIC DNA]</scope>
    <source>
        <strain evidence="7">cv. XIE 37</strain>
        <tissue evidence="6">Leaf</tissue>
    </source>
</reference>
<evidence type="ECO:0000313" key="6">
    <source>
        <dbReference type="EMBL" id="KAF5741935.1"/>
    </source>
</evidence>
<feature type="region of interest" description="Disordered" evidence="4">
    <location>
        <begin position="65"/>
        <end position="93"/>
    </location>
</feature>
<keyword evidence="7" id="KW-1185">Reference proteome</keyword>
<evidence type="ECO:0000313" key="7">
    <source>
        <dbReference type="Proteomes" id="UP000593562"/>
    </source>
</evidence>
<keyword evidence="5" id="KW-1133">Transmembrane helix</keyword>
<dbReference type="InParanoid" id="A0A7J7D6F2"/>
<dbReference type="Gene3D" id="1.50.40.10">
    <property type="entry name" value="Mitochondrial carrier domain"/>
    <property type="match status" value="1"/>
</dbReference>
<comment type="caution">
    <text evidence="6">The sequence shown here is derived from an EMBL/GenBank/DDBJ whole genome shotgun (WGS) entry which is preliminary data.</text>
</comment>
<accession>A0A7J7D6F2</accession>
<dbReference type="Proteomes" id="UP000593562">
    <property type="component" value="Unassembled WGS sequence"/>
</dbReference>
<feature type="transmembrane region" description="Helical" evidence="5">
    <location>
        <begin position="37"/>
        <end position="58"/>
    </location>
</feature>
<sequence>MMTCGKGVKYKSSVDAFSQILKKEGFASLYKNVDAHILLYTGRIGVFMVTFCVMDGIISWMEEKEKKEGSGGGDQSSSRIIDIKWRTSTTSTR</sequence>
<keyword evidence="3 5" id="KW-0472">Membrane</keyword>
<dbReference type="GO" id="GO:0016020">
    <property type="term" value="C:membrane"/>
    <property type="evidence" value="ECO:0007669"/>
    <property type="project" value="UniProtKB-SubCell"/>
</dbReference>
<evidence type="ECO:0000256" key="5">
    <source>
        <dbReference type="SAM" id="Phobius"/>
    </source>
</evidence>
<evidence type="ECO:0000256" key="3">
    <source>
        <dbReference type="ARBA" id="ARBA00023136"/>
    </source>
</evidence>
<comment type="subcellular location">
    <subcellularLocation>
        <location evidence="1">Membrane</location>
    </subcellularLocation>
</comment>
<evidence type="ECO:0000256" key="2">
    <source>
        <dbReference type="ARBA" id="ARBA00022692"/>
    </source>
</evidence>
<protein>
    <submittedName>
        <fullName evidence="6">ADP ATP carrier protein 1 mitochondrial-like isoform X1</fullName>
    </submittedName>
</protein>
<dbReference type="SUPFAM" id="SSF103506">
    <property type="entry name" value="Mitochondrial carrier"/>
    <property type="match status" value="1"/>
</dbReference>
<proteinExistence type="predicted"/>
<dbReference type="EMBL" id="JAAARO010000010">
    <property type="protein sequence ID" value="KAF5741935.1"/>
    <property type="molecule type" value="Genomic_DNA"/>
</dbReference>